<accession>A0AAN9V902</accession>
<dbReference type="InterPro" id="IPR029226">
    <property type="entry name" value="Ecp2-like"/>
</dbReference>
<dbReference type="AlphaFoldDB" id="A0AAN9V902"/>
<evidence type="ECO:0000259" key="2">
    <source>
        <dbReference type="Pfam" id="PF14856"/>
    </source>
</evidence>
<evidence type="ECO:0000313" key="4">
    <source>
        <dbReference type="Proteomes" id="UP001320420"/>
    </source>
</evidence>
<keyword evidence="4" id="KW-1185">Reference proteome</keyword>
<sequence length="181" mass="19148">MRPRQILSALVLPTAALSLPTSPVEPREADAEAQAAAQTCLLVESPTTPTNPPGCWAWYAKTSEPADYCGASSFATVSGIEAAADWVDGCTSLRNSILSEPRDFMLVDYSTTDFNTLLSDGGCAFQVKPQRPPNSDPIYFGGTDLTDTLKTAVDRSAGGSVGVGGSMTCYSYLVEWQVVPV</sequence>
<dbReference type="EMBL" id="JAKJXP020000011">
    <property type="protein sequence ID" value="KAK7755723.1"/>
    <property type="molecule type" value="Genomic_DNA"/>
</dbReference>
<name>A0AAN9V902_9PEZI</name>
<reference evidence="3 4" key="1">
    <citation type="submission" date="2024-02" db="EMBL/GenBank/DDBJ databases">
        <title>De novo assembly and annotation of 12 fungi associated with fruit tree decline syndrome in Ontario, Canada.</title>
        <authorList>
            <person name="Sulman M."/>
            <person name="Ellouze W."/>
            <person name="Ilyukhin E."/>
        </authorList>
    </citation>
    <scope>NUCLEOTIDE SEQUENCE [LARGE SCALE GENOMIC DNA]</scope>
    <source>
        <strain evidence="3 4">M11/M66-122</strain>
    </source>
</reference>
<feature type="signal peptide" evidence="1">
    <location>
        <begin position="1"/>
        <end position="18"/>
    </location>
</feature>
<comment type="caution">
    <text evidence="3">The sequence shown here is derived from an EMBL/GenBank/DDBJ whole genome shotgun (WGS) entry which is preliminary data.</text>
</comment>
<gene>
    <name evidence="3" type="ORF">SLS62_002335</name>
</gene>
<feature type="chain" id="PRO_5042840812" description="Ecp2 effector protein-like domain-containing protein" evidence="1">
    <location>
        <begin position="19"/>
        <end position="181"/>
    </location>
</feature>
<proteinExistence type="predicted"/>
<protein>
    <recommendedName>
        <fullName evidence="2">Ecp2 effector protein-like domain-containing protein</fullName>
    </recommendedName>
</protein>
<dbReference type="Proteomes" id="UP001320420">
    <property type="component" value="Unassembled WGS sequence"/>
</dbReference>
<organism evidence="3 4">
    <name type="scientific">Diatrype stigma</name>
    <dbReference type="NCBI Taxonomy" id="117547"/>
    <lineage>
        <taxon>Eukaryota</taxon>
        <taxon>Fungi</taxon>
        <taxon>Dikarya</taxon>
        <taxon>Ascomycota</taxon>
        <taxon>Pezizomycotina</taxon>
        <taxon>Sordariomycetes</taxon>
        <taxon>Xylariomycetidae</taxon>
        <taxon>Xylariales</taxon>
        <taxon>Diatrypaceae</taxon>
        <taxon>Diatrype</taxon>
    </lineage>
</organism>
<evidence type="ECO:0000256" key="1">
    <source>
        <dbReference type="SAM" id="SignalP"/>
    </source>
</evidence>
<evidence type="ECO:0000313" key="3">
    <source>
        <dbReference type="EMBL" id="KAK7755723.1"/>
    </source>
</evidence>
<dbReference type="Pfam" id="PF14856">
    <property type="entry name" value="Hce2"/>
    <property type="match status" value="1"/>
</dbReference>
<keyword evidence="1" id="KW-0732">Signal</keyword>
<feature type="domain" description="Ecp2 effector protein-like" evidence="2">
    <location>
        <begin position="68"/>
        <end position="169"/>
    </location>
</feature>